<reference evidence="8 9" key="3">
    <citation type="journal article" date="2017" name="Mol. Plant Pathol.">
        <title>A gapless genome sequence of the fungus Botrytis cinerea.</title>
        <authorList>
            <person name="Van Kan J.A."/>
            <person name="Stassen J.H."/>
            <person name="Mosbach A."/>
            <person name="Van Der Lee T.A."/>
            <person name="Faino L."/>
            <person name="Farmer A.D."/>
            <person name="Papasotiriou D.G."/>
            <person name="Zhou S."/>
            <person name="Seidl M.F."/>
            <person name="Cottam E."/>
            <person name="Edel D."/>
            <person name="Hahn M."/>
            <person name="Schwartz D.C."/>
            <person name="Dietrich R.A."/>
            <person name="Widdison S."/>
            <person name="Scalliet G."/>
        </authorList>
    </citation>
    <scope>NUCLEOTIDE SEQUENCE [LARGE SCALE GENOMIC DNA]</scope>
    <source>
        <strain evidence="8 9">B05.10</strain>
    </source>
</reference>
<keyword evidence="9" id="KW-1185">Reference proteome</keyword>
<comment type="similarity">
    <text evidence="5">Belongs to the SAT4 family.</text>
</comment>
<dbReference type="GeneID" id="5425695"/>
<evidence type="ECO:0000259" key="7">
    <source>
        <dbReference type="Pfam" id="PF20684"/>
    </source>
</evidence>
<dbReference type="OrthoDB" id="444631at2759"/>
<evidence type="ECO:0000313" key="9">
    <source>
        <dbReference type="Proteomes" id="UP000001798"/>
    </source>
</evidence>
<feature type="transmembrane region" description="Helical" evidence="6">
    <location>
        <begin position="112"/>
        <end position="133"/>
    </location>
</feature>
<feature type="transmembrane region" description="Helical" evidence="6">
    <location>
        <begin position="41"/>
        <end position="63"/>
    </location>
</feature>
<dbReference type="VEuPathDB" id="FungiDB:Bcin10g00010"/>
<keyword evidence="3 6" id="KW-1133">Transmembrane helix</keyword>
<dbReference type="EMBL" id="CP009814">
    <property type="protein sequence ID" value="ATZ53972.1"/>
    <property type="molecule type" value="Genomic_DNA"/>
</dbReference>
<dbReference type="InterPro" id="IPR049326">
    <property type="entry name" value="Rhodopsin_dom_fungi"/>
</dbReference>
<dbReference type="Pfam" id="PF20684">
    <property type="entry name" value="Fung_rhodopsin"/>
    <property type="match status" value="1"/>
</dbReference>
<proteinExistence type="inferred from homology"/>
<protein>
    <recommendedName>
        <fullName evidence="7">Rhodopsin domain-containing protein</fullName>
    </recommendedName>
</protein>
<dbReference type="Proteomes" id="UP000001798">
    <property type="component" value="Chromosome 10"/>
</dbReference>
<dbReference type="PANTHER" id="PTHR33048">
    <property type="entry name" value="PTH11-LIKE INTEGRAL MEMBRANE PROTEIN (AFU_ORTHOLOGUE AFUA_5G11245)"/>
    <property type="match status" value="1"/>
</dbReference>
<evidence type="ECO:0000256" key="3">
    <source>
        <dbReference type="ARBA" id="ARBA00022989"/>
    </source>
</evidence>
<reference evidence="8 9" key="2">
    <citation type="journal article" date="2012" name="Eukaryot. Cell">
        <title>Genome update of Botrytis cinerea strains B05.10 and T4.</title>
        <authorList>
            <person name="Staats M."/>
            <person name="van Kan J.A."/>
        </authorList>
    </citation>
    <scope>NUCLEOTIDE SEQUENCE [LARGE SCALE GENOMIC DNA]</scope>
    <source>
        <strain evidence="8 9">B05.10</strain>
    </source>
</reference>
<feature type="domain" description="Rhodopsin" evidence="7">
    <location>
        <begin position="59"/>
        <end position="296"/>
    </location>
</feature>
<keyword evidence="2 6" id="KW-0812">Transmembrane</keyword>
<reference evidence="8 9" key="1">
    <citation type="journal article" date="2011" name="PLoS Genet.">
        <title>Genomic analysis of the necrotrophic fungal pathogens Sclerotinia sclerotiorum and Botrytis cinerea.</title>
        <authorList>
            <person name="Amselem J."/>
            <person name="Cuomo C.A."/>
            <person name="van Kan J.A."/>
            <person name="Viaud M."/>
            <person name="Benito E.P."/>
            <person name="Couloux A."/>
            <person name="Coutinho P.M."/>
            <person name="de Vries R.P."/>
            <person name="Dyer P.S."/>
            <person name="Fillinger S."/>
            <person name="Fournier E."/>
            <person name="Gout L."/>
            <person name="Hahn M."/>
            <person name="Kohn L."/>
            <person name="Lapalu N."/>
            <person name="Plummer K.M."/>
            <person name="Pradier J.M."/>
            <person name="Quevillon E."/>
            <person name="Sharon A."/>
            <person name="Simon A."/>
            <person name="ten Have A."/>
            <person name="Tudzynski B."/>
            <person name="Tudzynski P."/>
            <person name="Wincker P."/>
            <person name="Andrew M."/>
            <person name="Anthouard V."/>
            <person name="Beever R.E."/>
            <person name="Beffa R."/>
            <person name="Benoit I."/>
            <person name="Bouzid O."/>
            <person name="Brault B."/>
            <person name="Chen Z."/>
            <person name="Choquer M."/>
            <person name="Collemare J."/>
            <person name="Cotton P."/>
            <person name="Danchin E.G."/>
            <person name="Da Silva C."/>
            <person name="Gautier A."/>
            <person name="Giraud C."/>
            <person name="Giraud T."/>
            <person name="Gonzalez C."/>
            <person name="Grossetete S."/>
            <person name="Guldener U."/>
            <person name="Henrissat B."/>
            <person name="Howlett B.J."/>
            <person name="Kodira C."/>
            <person name="Kretschmer M."/>
            <person name="Lappartient A."/>
            <person name="Leroch M."/>
            <person name="Levis C."/>
            <person name="Mauceli E."/>
            <person name="Neuveglise C."/>
            <person name="Oeser B."/>
            <person name="Pearson M."/>
            <person name="Poulain J."/>
            <person name="Poussereau N."/>
            <person name="Quesneville H."/>
            <person name="Rascle C."/>
            <person name="Schumacher J."/>
            <person name="Segurens B."/>
            <person name="Sexton A."/>
            <person name="Silva E."/>
            <person name="Sirven C."/>
            <person name="Soanes D.M."/>
            <person name="Talbot N.J."/>
            <person name="Templeton M."/>
            <person name="Yandava C."/>
            <person name="Yarden O."/>
            <person name="Zeng Q."/>
            <person name="Rollins J.A."/>
            <person name="Lebrun M.H."/>
            <person name="Dickman M."/>
        </authorList>
    </citation>
    <scope>NUCLEOTIDE SEQUENCE [LARGE SCALE GENOMIC DNA]</scope>
    <source>
        <strain evidence="8 9">B05.10</strain>
    </source>
</reference>
<feature type="transmembrane region" description="Helical" evidence="6">
    <location>
        <begin position="75"/>
        <end position="92"/>
    </location>
</feature>
<keyword evidence="4 6" id="KW-0472">Membrane</keyword>
<dbReference type="KEGG" id="bfu:BCIN_10g00010"/>
<dbReference type="RefSeq" id="XP_024551152.1">
    <property type="nucleotide sequence ID" value="XM_024695358.1"/>
</dbReference>
<evidence type="ECO:0000256" key="2">
    <source>
        <dbReference type="ARBA" id="ARBA00022692"/>
    </source>
</evidence>
<evidence type="ECO:0000256" key="6">
    <source>
        <dbReference type="SAM" id="Phobius"/>
    </source>
</evidence>
<comment type="subcellular location">
    <subcellularLocation>
        <location evidence="1">Membrane</location>
        <topology evidence="1">Multi-pass membrane protein</topology>
    </subcellularLocation>
</comment>
<gene>
    <name evidence="8" type="ORF">BCIN_10g00010</name>
</gene>
<feature type="transmembrane region" description="Helical" evidence="6">
    <location>
        <begin position="271"/>
        <end position="296"/>
    </location>
</feature>
<dbReference type="AlphaFoldDB" id="A0A384JTY3"/>
<evidence type="ECO:0000256" key="5">
    <source>
        <dbReference type="ARBA" id="ARBA00038359"/>
    </source>
</evidence>
<feature type="transmembrane region" description="Helical" evidence="6">
    <location>
        <begin position="198"/>
        <end position="221"/>
    </location>
</feature>
<evidence type="ECO:0000313" key="8">
    <source>
        <dbReference type="EMBL" id="ATZ53972.1"/>
    </source>
</evidence>
<feature type="transmembrane region" description="Helical" evidence="6">
    <location>
        <begin position="241"/>
        <end position="259"/>
    </location>
</feature>
<organism evidence="8 9">
    <name type="scientific">Botryotinia fuckeliana (strain B05.10)</name>
    <name type="common">Noble rot fungus</name>
    <name type="synonym">Botrytis cinerea</name>
    <dbReference type="NCBI Taxonomy" id="332648"/>
    <lineage>
        <taxon>Eukaryota</taxon>
        <taxon>Fungi</taxon>
        <taxon>Dikarya</taxon>
        <taxon>Ascomycota</taxon>
        <taxon>Pezizomycotina</taxon>
        <taxon>Leotiomycetes</taxon>
        <taxon>Helotiales</taxon>
        <taxon>Sclerotiniaceae</taxon>
        <taxon>Botrytis</taxon>
    </lineage>
</organism>
<dbReference type="PANTHER" id="PTHR33048:SF47">
    <property type="entry name" value="INTEGRAL MEMBRANE PROTEIN-RELATED"/>
    <property type="match status" value="1"/>
</dbReference>
<evidence type="ECO:0000256" key="4">
    <source>
        <dbReference type="ARBA" id="ARBA00023136"/>
    </source>
</evidence>
<feature type="transmembrane region" description="Helical" evidence="6">
    <location>
        <begin position="153"/>
        <end position="178"/>
    </location>
</feature>
<dbReference type="InterPro" id="IPR052337">
    <property type="entry name" value="SAT4-like"/>
</dbReference>
<accession>A0A384JTY3</accession>
<evidence type="ECO:0000256" key="1">
    <source>
        <dbReference type="ARBA" id="ARBA00004141"/>
    </source>
</evidence>
<sequence>MLYMLSSLLFPRQAIDIEGPTIPAPTGFVSILDNPPNSNHIAIPIITVCVVVSAICYLARFFAKYLVKEFHVSDYLTVVAFPLYWVYIYYSYRLSWTPGYLVHEWDIRLKDIASFSYVCWLATLLYLWIIALVKCAILLEWTTIFVPNRKHSIFAWACFATCGAVCCLSIVIFIMDLANCTPFNHNWDPLIIGGFCRFSVPAASIASAATNLALDFVPILLAQNAIWKLHMSWEKRIGISLIFLIGITGCAAGIVRLYFATRFLSSNDTTYFFSIMALCSLCEATCANLILCVPYIPRAVSGIQQTKLITGLRSYMTFKSNSDYINHSEVSGEAKEIPLLPSKQRGGQ</sequence>
<name>A0A384JTY3_BOTFB</name>
<dbReference type="GO" id="GO:0016020">
    <property type="term" value="C:membrane"/>
    <property type="evidence" value="ECO:0007669"/>
    <property type="project" value="UniProtKB-SubCell"/>
</dbReference>